<feature type="compositionally biased region" description="Basic and acidic residues" evidence="5">
    <location>
        <begin position="671"/>
        <end position="682"/>
    </location>
</feature>
<evidence type="ECO:0000313" key="8">
    <source>
        <dbReference type="Proteomes" id="UP000799302"/>
    </source>
</evidence>
<evidence type="ECO:0000259" key="6">
    <source>
        <dbReference type="PROSITE" id="PS51266"/>
    </source>
</evidence>
<feature type="compositionally biased region" description="Acidic residues" evidence="5">
    <location>
        <begin position="385"/>
        <end position="405"/>
    </location>
</feature>
<dbReference type="OrthoDB" id="10253329at2759"/>
<feature type="region of interest" description="Disordered" evidence="5">
    <location>
        <begin position="336"/>
        <end position="418"/>
    </location>
</feature>
<organism evidence="7 8">
    <name type="scientific">Microthyrium microscopicum</name>
    <dbReference type="NCBI Taxonomy" id="703497"/>
    <lineage>
        <taxon>Eukaryota</taxon>
        <taxon>Fungi</taxon>
        <taxon>Dikarya</taxon>
        <taxon>Ascomycota</taxon>
        <taxon>Pezizomycotina</taxon>
        <taxon>Dothideomycetes</taxon>
        <taxon>Dothideomycetes incertae sedis</taxon>
        <taxon>Microthyriales</taxon>
        <taxon>Microthyriaceae</taxon>
        <taxon>Microthyrium</taxon>
    </lineage>
</organism>
<reference evidence="7" key="1">
    <citation type="journal article" date="2020" name="Stud. Mycol.">
        <title>101 Dothideomycetes genomes: a test case for predicting lifestyles and emergence of pathogens.</title>
        <authorList>
            <person name="Haridas S."/>
            <person name="Albert R."/>
            <person name="Binder M."/>
            <person name="Bloem J."/>
            <person name="Labutti K."/>
            <person name="Salamov A."/>
            <person name="Andreopoulos B."/>
            <person name="Baker S."/>
            <person name="Barry K."/>
            <person name="Bills G."/>
            <person name="Bluhm B."/>
            <person name="Cannon C."/>
            <person name="Castanera R."/>
            <person name="Culley D."/>
            <person name="Daum C."/>
            <person name="Ezra D."/>
            <person name="Gonzalez J."/>
            <person name="Henrissat B."/>
            <person name="Kuo A."/>
            <person name="Liang C."/>
            <person name="Lipzen A."/>
            <person name="Lutzoni F."/>
            <person name="Magnuson J."/>
            <person name="Mondo S."/>
            <person name="Nolan M."/>
            <person name="Ohm R."/>
            <person name="Pangilinan J."/>
            <person name="Park H.-J."/>
            <person name="Ramirez L."/>
            <person name="Alfaro M."/>
            <person name="Sun H."/>
            <person name="Tritt A."/>
            <person name="Yoshinaga Y."/>
            <person name="Zwiers L.-H."/>
            <person name="Turgeon B."/>
            <person name="Goodwin S."/>
            <person name="Spatafora J."/>
            <person name="Crous P."/>
            <person name="Grigoriev I."/>
        </authorList>
    </citation>
    <scope>NUCLEOTIDE SEQUENCE</scope>
    <source>
        <strain evidence="7">CBS 115976</strain>
    </source>
</reference>
<name>A0A6A6UGS7_9PEZI</name>
<gene>
    <name evidence="7" type="ORF">BT63DRAFT_424585</name>
</gene>
<evidence type="ECO:0000256" key="4">
    <source>
        <dbReference type="PROSITE-ProRule" id="PRU00601"/>
    </source>
</evidence>
<keyword evidence="3" id="KW-0862">Zinc</keyword>
<dbReference type="PROSITE" id="PS51266">
    <property type="entry name" value="ZF_CHY"/>
    <property type="match status" value="1"/>
</dbReference>
<feature type="region of interest" description="Disordered" evidence="5">
    <location>
        <begin position="669"/>
        <end position="697"/>
    </location>
</feature>
<evidence type="ECO:0000256" key="3">
    <source>
        <dbReference type="ARBA" id="ARBA00022833"/>
    </source>
</evidence>
<keyword evidence="8" id="KW-1185">Reference proteome</keyword>
<dbReference type="InterPro" id="IPR037274">
    <property type="entry name" value="Znf_CHY_sf"/>
</dbReference>
<accession>A0A6A6UGS7</accession>
<feature type="region of interest" description="Disordered" evidence="5">
    <location>
        <begin position="1"/>
        <end position="40"/>
    </location>
</feature>
<proteinExistence type="predicted"/>
<dbReference type="InterPro" id="IPR008913">
    <property type="entry name" value="Znf_CHY"/>
</dbReference>
<feature type="compositionally biased region" description="Polar residues" evidence="5">
    <location>
        <begin position="1"/>
        <end position="11"/>
    </location>
</feature>
<keyword evidence="1" id="KW-0479">Metal-binding</keyword>
<evidence type="ECO:0000256" key="1">
    <source>
        <dbReference type="ARBA" id="ARBA00022723"/>
    </source>
</evidence>
<dbReference type="SUPFAM" id="SSF161219">
    <property type="entry name" value="CHY zinc finger-like"/>
    <property type="match status" value="1"/>
</dbReference>
<dbReference type="Pfam" id="PF05495">
    <property type="entry name" value="zf-CHY"/>
    <property type="match status" value="1"/>
</dbReference>
<evidence type="ECO:0000256" key="2">
    <source>
        <dbReference type="ARBA" id="ARBA00022771"/>
    </source>
</evidence>
<dbReference type="GO" id="GO:0008270">
    <property type="term" value="F:zinc ion binding"/>
    <property type="evidence" value="ECO:0007669"/>
    <property type="project" value="UniProtKB-KW"/>
</dbReference>
<keyword evidence="2 4" id="KW-0863">Zinc-finger</keyword>
<dbReference type="AlphaFoldDB" id="A0A6A6UGS7"/>
<sequence length="697" mass="78093">MASGNTSNPGESSRETQQRQYMAAPSPRIVPKPVPQGQLQDPRTFQLDQIRRRFSPLETRGDDNEAVLKFRIVPSDPDFPYEIAALQCTMTVPLNYPQVYPTLRVTNKEMERGYQINVEKGFNDIVSRMANRGTLLQCLNTLDRELETLLAERKAETIKITANPIRGAVSEASVYYKEPSAQSTRAATAVVPRPYSPPPALTYTSEQLEKAKKKRDMDTRQLEARLGRLPLYKKSYDGLTYTVPIEPRKRSELPQSLKFIKAIDLIVPAKYNLEPCTIELPGVVSEEIPALLDNFKSWVLQNPDVSLFAHINKLSQSMHLMAVKPISQEPLQITETTQEVSKPAATKADSAQIEGENKDKGKSHIVVIPRPPEWSTAVGGHSSDSDEYDESPSDLDEETDEEDLEGTNLANAPAQGPERGILLSFPNLELYGIELLELITLNLTVKCERCKDLTDVTNIKDSAKGDHSTIKTTTCKKCSTQISVGFRMDLMHSNCIRAGYLDLEGCTVSDMLPSHFTPSCSECSTPYPAPGIVSVRGDATMAICRQCHKRMTLKIPEIKFLQVSATNVRASQAPRKKKVERLGIKAGEQLPNRGRCSHYSKSYRWFRFSCCNKVFPCDKCHDKACDHPNEHANRMICGYCSREQNYRPEDCGVCHASLVARAGKGFWEGGKGTRDKNKMSRKDPRKYKRKPGTVKKE</sequence>
<protein>
    <recommendedName>
        <fullName evidence="6">CHY-type domain-containing protein</fullName>
    </recommendedName>
</protein>
<evidence type="ECO:0000313" key="7">
    <source>
        <dbReference type="EMBL" id="KAF2670647.1"/>
    </source>
</evidence>
<dbReference type="EMBL" id="MU004234">
    <property type="protein sequence ID" value="KAF2670647.1"/>
    <property type="molecule type" value="Genomic_DNA"/>
</dbReference>
<dbReference type="Proteomes" id="UP000799302">
    <property type="component" value="Unassembled WGS sequence"/>
</dbReference>
<feature type="compositionally biased region" description="Basic residues" evidence="5">
    <location>
        <begin position="683"/>
        <end position="697"/>
    </location>
</feature>
<feature type="domain" description="CHY-type" evidence="6">
    <location>
        <begin position="589"/>
        <end position="656"/>
    </location>
</feature>
<evidence type="ECO:0000256" key="5">
    <source>
        <dbReference type="SAM" id="MobiDB-lite"/>
    </source>
</evidence>